<name>A0A6G1L6G6_9PEZI</name>
<reference evidence="2" key="1">
    <citation type="journal article" date="2020" name="Stud. Mycol.">
        <title>101 Dothideomycetes genomes: a test case for predicting lifestyles and emergence of pathogens.</title>
        <authorList>
            <person name="Haridas S."/>
            <person name="Albert R."/>
            <person name="Binder M."/>
            <person name="Bloem J."/>
            <person name="Labutti K."/>
            <person name="Salamov A."/>
            <person name="Andreopoulos B."/>
            <person name="Baker S."/>
            <person name="Barry K."/>
            <person name="Bills G."/>
            <person name="Bluhm B."/>
            <person name="Cannon C."/>
            <person name="Castanera R."/>
            <person name="Culley D."/>
            <person name="Daum C."/>
            <person name="Ezra D."/>
            <person name="Gonzalez J."/>
            <person name="Henrissat B."/>
            <person name="Kuo A."/>
            <person name="Liang C."/>
            <person name="Lipzen A."/>
            <person name="Lutzoni F."/>
            <person name="Magnuson J."/>
            <person name="Mondo S."/>
            <person name="Nolan M."/>
            <person name="Ohm R."/>
            <person name="Pangilinan J."/>
            <person name="Park H.-J."/>
            <person name="Ramirez L."/>
            <person name="Alfaro M."/>
            <person name="Sun H."/>
            <person name="Tritt A."/>
            <person name="Yoshinaga Y."/>
            <person name="Zwiers L.-H."/>
            <person name="Turgeon B."/>
            <person name="Goodwin S."/>
            <person name="Spatafora J."/>
            <person name="Crous P."/>
            <person name="Grigoriev I."/>
        </authorList>
    </citation>
    <scope>NUCLEOTIDE SEQUENCE</scope>
    <source>
        <strain evidence="2">CBS 116005</strain>
    </source>
</reference>
<dbReference type="OrthoDB" id="671439at2759"/>
<dbReference type="PANTHER" id="PTHR14209:SF19">
    <property type="entry name" value="ISOAMYL ACETATE-HYDROLYZING ESTERASE 1 HOMOLOG"/>
    <property type="match status" value="1"/>
</dbReference>
<accession>A0A6G1L6G6</accession>
<dbReference type="EMBL" id="ML995847">
    <property type="protein sequence ID" value="KAF2768182.1"/>
    <property type="molecule type" value="Genomic_DNA"/>
</dbReference>
<evidence type="ECO:0000313" key="2">
    <source>
        <dbReference type="EMBL" id="KAF2768182.1"/>
    </source>
</evidence>
<proteinExistence type="predicted"/>
<dbReference type="CDD" id="cd01838">
    <property type="entry name" value="Isoamyl_acetate_hydrolase_like"/>
    <property type="match status" value="1"/>
</dbReference>
<dbReference type="SUPFAM" id="SSF52266">
    <property type="entry name" value="SGNH hydrolase"/>
    <property type="match status" value="1"/>
</dbReference>
<dbReference type="Gene3D" id="3.40.50.1110">
    <property type="entry name" value="SGNH hydrolase"/>
    <property type="match status" value="1"/>
</dbReference>
<dbReference type="Proteomes" id="UP000799436">
    <property type="component" value="Unassembled WGS sequence"/>
</dbReference>
<protein>
    <submittedName>
        <fullName evidence="2">Lipolytic enzyme</fullName>
    </submittedName>
</protein>
<gene>
    <name evidence="2" type="ORF">EJ03DRAFT_328547</name>
</gene>
<sequence length="294" mass="32024">MSLSQFVLFGDSITQAAFGQNHGFAFGAQLADVYARKLDIINRGLSGYNTDQALRALSLCVPDADEVSVRFLTIFFGANDSRIAGTPGGPDQCVPIEKFKANLTAMVRHPQVTAHQDIRVVLISPPPIDERLLGTADRDKFPELGRTALRRTAANTALYAEAVREVGRELQVPVLDIWTAMMARAGYAFSPASDTPQAIAGSVSVPTNATLQSYLSDGLHFSPEGYKVLYGELMSLIAREWPDQMPSRLRMKLPAWDDMQASNGQESDDLEGLDKNGKTVMGTFEATILNVQEA</sequence>
<organism evidence="2 3">
    <name type="scientific">Teratosphaeria nubilosa</name>
    <dbReference type="NCBI Taxonomy" id="161662"/>
    <lineage>
        <taxon>Eukaryota</taxon>
        <taxon>Fungi</taxon>
        <taxon>Dikarya</taxon>
        <taxon>Ascomycota</taxon>
        <taxon>Pezizomycotina</taxon>
        <taxon>Dothideomycetes</taxon>
        <taxon>Dothideomycetidae</taxon>
        <taxon>Mycosphaerellales</taxon>
        <taxon>Teratosphaeriaceae</taxon>
        <taxon>Teratosphaeria</taxon>
    </lineage>
</organism>
<keyword evidence="3" id="KW-1185">Reference proteome</keyword>
<dbReference type="InterPro" id="IPR045136">
    <property type="entry name" value="Iah1-like"/>
</dbReference>
<dbReference type="PANTHER" id="PTHR14209">
    <property type="entry name" value="ISOAMYL ACETATE-HYDROLYZING ESTERASE 1"/>
    <property type="match status" value="1"/>
</dbReference>
<feature type="domain" description="SGNH hydrolase-type esterase" evidence="1">
    <location>
        <begin position="8"/>
        <end position="228"/>
    </location>
</feature>
<dbReference type="InterPro" id="IPR013830">
    <property type="entry name" value="SGNH_hydro"/>
</dbReference>
<evidence type="ECO:0000313" key="3">
    <source>
        <dbReference type="Proteomes" id="UP000799436"/>
    </source>
</evidence>
<dbReference type="InterPro" id="IPR036514">
    <property type="entry name" value="SGNH_hydro_sf"/>
</dbReference>
<dbReference type="Pfam" id="PF13472">
    <property type="entry name" value="Lipase_GDSL_2"/>
    <property type="match status" value="1"/>
</dbReference>
<dbReference type="AlphaFoldDB" id="A0A6G1L6G6"/>
<evidence type="ECO:0000259" key="1">
    <source>
        <dbReference type="Pfam" id="PF13472"/>
    </source>
</evidence>